<dbReference type="EMBL" id="JAIMFO010000009">
    <property type="protein sequence ID" value="MBY4798264.1"/>
    <property type="molecule type" value="Genomic_DNA"/>
</dbReference>
<accession>A0ABS7MLL5</accession>
<comment type="caution">
    <text evidence="1">The sequence shown here is derived from an EMBL/GenBank/DDBJ whole genome shotgun (WGS) entry which is preliminary data.</text>
</comment>
<dbReference type="PANTHER" id="PTHR30024">
    <property type="entry name" value="ALIPHATIC SULFONATES-BINDING PROTEIN-RELATED"/>
    <property type="match status" value="1"/>
</dbReference>
<dbReference type="SUPFAM" id="SSF53850">
    <property type="entry name" value="Periplasmic binding protein-like II"/>
    <property type="match status" value="1"/>
</dbReference>
<dbReference type="PANTHER" id="PTHR30024:SF46">
    <property type="entry name" value="ABC TRANSPORTER, SUBSTRATE-BINDING LIPOPROTEIN"/>
    <property type="match status" value="1"/>
</dbReference>
<keyword evidence="2" id="KW-1185">Reference proteome</keyword>
<dbReference type="InterPro" id="IPR027024">
    <property type="entry name" value="UCP027386_ABC_sbc_TM0202"/>
</dbReference>
<dbReference type="Proteomes" id="UP000700908">
    <property type="component" value="Unassembled WGS sequence"/>
</dbReference>
<dbReference type="PROSITE" id="PS51318">
    <property type="entry name" value="TAT"/>
    <property type="match status" value="1"/>
</dbReference>
<dbReference type="Gene3D" id="3.40.190.10">
    <property type="entry name" value="Periplasmic binding protein-like II"/>
    <property type="match status" value="2"/>
</dbReference>
<dbReference type="InterPro" id="IPR006311">
    <property type="entry name" value="TAT_signal"/>
</dbReference>
<organism evidence="1 2">
    <name type="scientific">Collinsella ureilytica</name>
    <dbReference type="NCBI Taxonomy" id="2869515"/>
    <lineage>
        <taxon>Bacteria</taxon>
        <taxon>Bacillati</taxon>
        <taxon>Actinomycetota</taxon>
        <taxon>Coriobacteriia</taxon>
        <taxon>Coriobacteriales</taxon>
        <taxon>Coriobacteriaceae</taxon>
        <taxon>Collinsella</taxon>
    </lineage>
</organism>
<evidence type="ECO:0000313" key="1">
    <source>
        <dbReference type="EMBL" id="MBY4798264.1"/>
    </source>
</evidence>
<dbReference type="InterPro" id="IPR019546">
    <property type="entry name" value="TAT_signal_bac_arc"/>
</dbReference>
<dbReference type="PIRSF" id="PIRSF027386">
    <property type="entry name" value="UCP027386_ABC_sbc_TM0202"/>
    <property type="match status" value="1"/>
</dbReference>
<gene>
    <name evidence="1" type="ORF">K6V98_07885</name>
</gene>
<sequence>MSRSWSISRRTFLGLSAASLALLGLGGCGSVQPSGSAVSLTAEPEKRKLQGSFDPVQARVGLILGPPSMGLAQFVLAARAKRTVNDFSFTSNGVDYIGLSAALNQGDYDIATLPSNIGPILYNNHELQNSYQVISVNNLGILYVMTTDPSISTLSDLAGRRVYAYGEGGPPEYTIQALLKKKGLEGSFELEFKSTPFEVLNLMQQEDKCVAILPQPFISLSKLMVDPLYAPISITREWNEAFADTGSQCVTTITVANRAFIEEHEQAIVEYLQMQGSSVSWTLEHMDEAAALQEELDLFLNNSVAADALPDVALTCLCGTEMRRALSGYIAELFAVNPDAVGGELPDDRFYYLPPVGAIEDEAIGLAAANARVRA</sequence>
<name>A0ABS7MLL5_9ACTN</name>
<proteinExistence type="predicted"/>
<protein>
    <submittedName>
        <fullName evidence="1">Twin-arginine translocation signal domain-containing protein</fullName>
    </submittedName>
</protein>
<dbReference type="NCBIfam" id="TIGR01409">
    <property type="entry name" value="TAT_signal_seq"/>
    <property type="match status" value="1"/>
</dbReference>
<reference evidence="1 2" key="1">
    <citation type="submission" date="2021-08" db="EMBL/GenBank/DDBJ databases">
        <title>Collinsella faecalis sp. nov. isolated from swine faeces.</title>
        <authorList>
            <person name="Oh B.S."/>
            <person name="Lee J.H."/>
        </authorList>
    </citation>
    <scope>NUCLEOTIDE SEQUENCE [LARGE SCALE GENOMIC DNA]</scope>
    <source>
        <strain evidence="1 2">AGMB00827</strain>
    </source>
</reference>
<evidence type="ECO:0000313" key="2">
    <source>
        <dbReference type="Proteomes" id="UP000700908"/>
    </source>
</evidence>
<dbReference type="RefSeq" id="WP_222199988.1">
    <property type="nucleotide sequence ID" value="NZ_JAIMFO010000009.1"/>
</dbReference>
<dbReference type="PROSITE" id="PS51257">
    <property type="entry name" value="PROKAR_LIPOPROTEIN"/>
    <property type="match status" value="1"/>
</dbReference>